<dbReference type="Proteomes" id="UP000796761">
    <property type="component" value="Unassembled WGS sequence"/>
</dbReference>
<keyword evidence="2" id="KW-0413">Isomerase</keyword>
<dbReference type="PROSITE" id="PS51194">
    <property type="entry name" value="HELICASE_CTER"/>
    <property type="match status" value="1"/>
</dbReference>
<dbReference type="GO" id="GO:0005694">
    <property type="term" value="C:chromosome"/>
    <property type="evidence" value="ECO:0007669"/>
    <property type="project" value="TreeGrafter"/>
</dbReference>
<evidence type="ECO:0000256" key="3">
    <source>
        <dbReference type="ARBA" id="ARBA00034617"/>
    </source>
</evidence>
<evidence type="ECO:0000259" key="5">
    <source>
        <dbReference type="PROSITE" id="PS51194"/>
    </source>
</evidence>
<dbReference type="OrthoDB" id="18781at2759"/>
<dbReference type="PANTHER" id="PTHR13710:SF108">
    <property type="entry name" value="ATP-DEPENDENT DNA HELICASE Q4"/>
    <property type="match status" value="1"/>
</dbReference>
<name>A0A8K1FWK4_9PASS</name>
<dbReference type="PANTHER" id="PTHR13710">
    <property type="entry name" value="DNA HELICASE RECQ FAMILY MEMBER"/>
    <property type="match status" value="1"/>
</dbReference>
<sequence>DFMANGIRVLCATVSFGMGLDKADLGAVVHYDLPGSIEGYVQEVGRAGRDGSAAR</sequence>
<dbReference type="GO" id="GO:0005737">
    <property type="term" value="C:cytoplasm"/>
    <property type="evidence" value="ECO:0007669"/>
    <property type="project" value="TreeGrafter"/>
</dbReference>
<feature type="non-terminal residue" evidence="6">
    <location>
        <position position="1"/>
    </location>
</feature>
<evidence type="ECO:0000256" key="2">
    <source>
        <dbReference type="ARBA" id="ARBA00023235"/>
    </source>
</evidence>
<dbReference type="EC" id="5.6.2.4" evidence="4"/>
<evidence type="ECO:0000313" key="7">
    <source>
        <dbReference type="Proteomes" id="UP000796761"/>
    </source>
</evidence>
<feature type="domain" description="Helicase C-terminal" evidence="5">
    <location>
        <begin position="1"/>
        <end position="55"/>
    </location>
</feature>
<evidence type="ECO:0000256" key="4">
    <source>
        <dbReference type="ARBA" id="ARBA00034808"/>
    </source>
</evidence>
<dbReference type="GO" id="GO:0005634">
    <property type="term" value="C:nucleus"/>
    <property type="evidence" value="ECO:0007669"/>
    <property type="project" value="TreeGrafter"/>
</dbReference>
<dbReference type="GO" id="GO:0043138">
    <property type="term" value="F:3'-5' DNA helicase activity"/>
    <property type="evidence" value="ECO:0007669"/>
    <property type="project" value="UniProtKB-EC"/>
</dbReference>
<evidence type="ECO:0000313" key="6">
    <source>
        <dbReference type="EMBL" id="TRZ04810.1"/>
    </source>
</evidence>
<comment type="similarity">
    <text evidence="1">Belongs to the helicase family. RecQ subfamily.</text>
</comment>
<gene>
    <name evidence="6" type="ORF">HGM15179_022297</name>
</gene>
<proteinExistence type="inferred from homology"/>
<reference evidence="6" key="1">
    <citation type="submission" date="2019-04" db="EMBL/GenBank/DDBJ databases">
        <title>Genome assembly of Zosterops borbonicus 15179.</title>
        <authorList>
            <person name="Leroy T."/>
            <person name="Anselmetti Y."/>
            <person name="Tilak M.-K."/>
            <person name="Nabholz B."/>
        </authorList>
    </citation>
    <scope>NUCLEOTIDE SEQUENCE</scope>
    <source>
        <strain evidence="6">HGM_15179</strain>
        <tissue evidence="6">Muscle</tissue>
    </source>
</reference>
<dbReference type="AlphaFoldDB" id="A0A8K1FWK4"/>
<feature type="non-terminal residue" evidence="6">
    <location>
        <position position="55"/>
    </location>
</feature>
<protein>
    <recommendedName>
        <fullName evidence="4">DNA 3'-5' helicase</fullName>
        <ecNumber evidence="4">5.6.2.4</ecNumber>
    </recommendedName>
</protein>
<dbReference type="SUPFAM" id="SSF52540">
    <property type="entry name" value="P-loop containing nucleoside triphosphate hydrolases"/>
    <property type="match status" value="1"/>
</dbReference>
<dbReference type="Gene3D" id="3.40.50.300">
    <property type="entry name" value="P-loop containing nucleotide triphosphate hydrolases"/>
    <property type="match status" value="1"/>
</dbReference>
<accession>A0A8K1FWK4</accession>
<comment type="catalytic activity">
    <reaction evidence="3">
        <text>Couples ATP hydrolysis with the unwinding of duplex DNA by translocating in the 3'-5' direction.</text>
        <dbReference type="EC" id="5.6.2.4"/>
    </reaction>
</comment>
<comment type="caution">
    <text evidence="6">The sequence shown here is derived from an EMBL/GenBank/DDBJ whole genome shotgun (WGS) entry which is preliminary data.</text>
</comment>
<dbReference type="Pfam" id="PF00271">
    <property type="entry name" value="Helicase_C"/>
    <property type="match status" value="1"/>
</dbReference>
<keyword evidence="7" id="KW-1185">Reference proteome</keyword>
<dbReference type="InterPro" id="IPR027417">
    <property type="entry name" value="P-loop_NTPase"/>
</dbReference>
<organism evidence="6 7">
    <name type="scientific">Zosterops borbonicus</name>
    <dbReference type="NCBI Taxonomy" id="364589"/>
    <lineage>
        <taxon>Eukaryota</taxon>
        <taxon>Metazoa</taxon>
        <taxon>Chordata</taxon>
        <taxon>Craniata</taxon>
        <taxon>Vertebrata</taxon>
        <taxon>Euteleostomi</taxon>
        <taxon>Archelosauria</taxon>
        <taxon>Archosauria</taxon>
        <taxon>Dinosauria</taxon>
        <taxon>Saurischia</taxon>
        <taxon>Theropoda</taxon>
        <taxon>Coelurosauria</taxon>
        <taxon>Aves</taxon>
        <taxon>Neognathae</taxon>
        <taxon>Neoaves</taxon>
        <taxon>Telluraves</taxon>
        <taxon>Australaves</taxon>
        <taxon>Passeriformes</taxon>
        <taxon>Sylvioidea</taxon>
        <taxon>Zosteropidae</taxon>
        <taxon>Zosterops</taxon>
    </lineage>
</organism>
<evidence type="ECO:0000256" key="1">
    <source>
        <dbReference type="ARBA" id="ARBA00005446"/>
    </source>
</evidence>
<dbReference type="GO" id="GO:0009378">
    <property type="term" value="F:four-way junction helicase activity"/>
    <property type="evidence" value="ECO:0007669"/>
    <property type="project" value="TreeGrafter"/>
</dbReference>
<dbReference type="EMBL" id="SWJQ01010910">
    <property type="protein sequence ID" value="TRZ04810.1"/>
    <property type="molecule type" value="Genomic_DNA"/>
</dbReference>
<dbReference type="GO" id="GO:0000724">
    <property type="term" value="P:double-strand break repair via homologous recombination"/>
    <property type="evidence" value="ECO:0007669"/>
    <property type="project" value="TreeGrafter"/>
</dbReference>
<dbReference type="InterPro" id="IPR001650">
    <property type="entry name" value="Helicase_C-like"/>
</dbReference>